<accession>A0ABW2A8P9</accession>
<dbReference type="EMBL" id="JBHSWE010000001">
    <property type="protein sequence ID" value="MFC6673800.1"/>
    <property type="molecule type" value="Genomic_DNA"/>
</dbReference>
<name>A0ABW2A8P9_9GAMM</name>
<comment type="caution">
    <text evidence="1">The sequence shown here is derived from an EMBL/GenBank/DDBJ whole genome shotgun (WGS) entry which is preliminary data.</text>
</comment>
<evidence type="ECO:0000313" key="1">
    <source>
        <dbReference type="EMBL" id="MFC6673800.1"/>
    </source>
</evidence>
<protein>
    <submittedName>
        <fullName evidence="1">Uncharacterized protein</fullName>
    </submittedName>
</protein>
<dbReference type="RefSeq" id="WP_379912478.1">
    <property type="nucleotide sequence ID" value="NZ_JBHSWE010000001.1"/>
</dbReference>
<sequence>MLVDPGRGNHARFSKRMVGLGYAHSQSPPDNPDYLSAPFKGQILSYRRAAPANGVVPAG</sequence>
<proteinExistence type="predicted"/>
<gene>
    <name evidence="1" type="ORF">ACFQDL_29705</name>
</gene>
<keyword evidence="2" id="KW-1185">Reference proteome</keyword>
<dbReference type="Proteomes" id="UP001596422">
    <property type="component" value="Unassembled WGS sequence"/>
</dbReference>
<evidence type="ECO:0000313" key="2">
    <source>
        <dbReference type="Proteomes" id="UP001596422"/>
    </source>
</evidence>
<organism evidence="1 2">
    <name type="scientific">Marinobacterium aestuariivivens</name>
    <dbReference type="NCBI Taxonomy" id="1698799"/>
    <lineage>
        <taxon>Bacteria</taxon>
        <taxon>Pseudomonadati</taxon>
        <taxon>Pseudomonadota</taxon>
        <taxon>Gammaproteobacteria</taxon>
        <taxon>Oceanospirillales</taxon>
        <taxon>Oceanospirillaceae</taxon>
        <taxon>Marinobacterium</taxon>
    </lineage>
</organism>
<reference evidence="2" key="1">
    <citation type="journal article" date="2019" name="Int. J. Syst. Evol. Microbiol.">
        <title>The Global Catalogue of Microorganisms (GCM) 10K type strain sequencing project: providing services to taxonomists for standard genome sequencing and annotation.</title>
        <authorList>
            <consortium name="The Broad Institute Genomics Platform"/>
            <consortium name="The Broad Institute Genome Sequencing Center for Infectious Disease"/>
            <person name="Wu L."/>
            <person name="Ma J."/>
        </authorList>
    </citation>
    <scope>NUCLEOTIDE SEQUENCE [LARGE SCALE GENOMIC DNA]</scope>
    <source>
        <strain evidence="2">NBRC 111756</strain>
    </source>
</reference>